<evidence type="ECO:0000256" key="1">
    <source>
        <dbReference type="SAM" id="MobiDB-lite"/>
    </source>
</evidence>
<feature type="domain" description="ABM" evidence="2">
    <location>
        <begin position="35"/>
        <end position="106"/>
    </location>
</feature>
<evidence type="ECO:0000259" key="2">
    <source>
        <dbReference type="Pfam" id="PF03992"/>
    </source>
</evidence>
<evidence type="ECO:0000313" key="4">
    <source>
        <dbReference type="Proteomes" id="UP000295727"/>
    </source>
</evidence>
<reference evidence="3 4" key="1">
    <citation type="submission" date="2019-03" db="EMBL/GenBank/DDBJ databases">
        <title>Paraburkholderia sp. 7MH5, isolated from subtropical forest soil.</title>
        <authorList>
            <person name="Gao Z.-H."/>
            <person name="Qiu L.-H."/>
        </authorList>
    </citation>
    <scope>NUCLEOTIDE SEQUENCE [LARGE SCALE GENOMIC DNA]</scope>
    <source>
        <strain evidence="3 4">7MH5</strain>
    </source>
</reference>
<dbReference type="SUPFAM" id="SSF54909">
    <property type="entry name" value="Dimeric alpha+beta barrel"/>
    <property type="match status" value="1"/>
</dbReference>
<dbReference type="Pfam" id="PF03992">
    <property type="entry name" value="ABM"/>
    <property type="match status" value="1"/>
</dbReference>
<dbReference type="AlphaFoldDB" id="A0A4P7CS31"/>
<dbReference type="Gene3D" id="3.30.70.100">
    <property type="match status" value="1"/>
</dbReference>
<dbReference type="OrthoDB" id="1494517at2"/>
<feature type="compositionally biased region" description="Polar residues" evidence="1">
    <location>
        <begin position="16"/>
        <end position="28"/>
    </location>
</feature>
<proteinExistence type="predicted"/>
<sequence length="138" mass="16155">MKRTNRGDRKDRLPTTEKTMSSTRNPNIQNPEAPFYFINLLEIAETEIEQFVDDWNRRSKLMGQMPGFIRADLQKSLLPDHQYQLINVSLWQSYDAWVAAVDNPAYASELKTDLHRTSSVKVNRGFYRPVASYTHLYE</sequence>
<name>A0A4P7CS31_9BURK</name>
<dbReference type="Proteomes" id="UP000295727">
    <property type="component" value="Chromosome 2"/>
</dbReference>
<dbReference type="KEGG" id="ppai:E1956_15845"/>
<gene>
    <name evidence="3" type="ORF">E1956_15845</name>
</gene>
<accession>A0A4P7CS31</accession>
<dbReference type="InterPro" id="IPR011008">
    <property type="entry name" value="Dimeric_a/b-barrel"/>
</dbReference>
<keyword evidence="4" id="KW-1185">Reference proteome</keyword>
<feature type="compositionally biased region" description="Basic and acidic residues" evidence="1">
    <location>
        <begin position="1"/>
        <end position="15"/>
    </location>
</feature>
<protein>
    <recommendedName>
        <fullName evidence="2">ABM domain-containing protein</fullName>
    </recommendedName>
</protein>
<dbReference type="EMBL" id="CP038149">
    <property type="protein sequence ID" value="QBQ98748.1"/>
    <property type="molecule type" value="Genomic_DNA"/>
</dbReference>
<evidence type="ECO:0000313" key="3">
    <source>
        <dbReference type="EMBL" id="QBQ98748.1"/>
    </source>
</evidence>
<dbReference type="InterPro" id="IPR007138">
    <property type="entry name" value="ABM_dom"/>
</dbReference>
<feature type="region of interest" description="Disordered" evidence="1">
    <location>
        <begin position="1"/>
        <end position="28"/>
    </location>
</feature>
<organism evidence="3 4">
    <name type="scientific">Paraburkholderia pallida</name>
    <dbReference type="NCBI Taxonomy" id="2547399"/>
    <lineage>
        <taxon>Bacteria</taxon>
        <taxon>Pseudomonadati</taxon>
        <taxon>Pseudomonadota</taxon>
        <taxon>Betaproteobacteria</taxon>
        <taxon>Burkholderiales</taxon>
        <taxon>Burkholderiaceae</taxon>
        <taxon>Paraburkholderia</taxon>
    </lineage>
</organism>